<dbReference type="PATRIC" id="fig|983917.3.peg.2484"/>
<dbReference type="KEGG" id="rge:RGE_25520"/>
<dbReference type="RefSeq" id="WP_014428755.1">
    <property type="nucleotide sequence ID" value="NC_017075.1"/>
</dbReference>
<dbReference type="PANTHER" id="PTHR43877">
    <property type="entry name" value="AMINOALKYLPHOSPHONATE N-ACETYLTRANSFERASE-RELATED-RELATED"/>
    <property type="match status" value="1"/>
</dbReference>
<dbReference type="eggNOG" id="COG2153">
    <property type="taxonomic scope" value="Bacteria"/>
</dbReference>
<sequence>MEIRRVTQRWELAAVHYLRVEVALSLGIPLDGEIDEKEGDRVDYLLITDGGRPLATGRLRHLDGQAKFERITVASTQQRQGHGSRLILALEDWAHELGYREAVITSKAEAEDFYLRLGYVRDGDVVHGGRFSLVRVSKALGTPAAPAA</sequence>
<evidence type="ECO:0000313" key="5">
    <source>
        <dbReference type="Proteomes" id="UP000007883"/>
    </source>
</evidence>
<keyword evidence="1 4" id="KW-0808">Transferase</keyword>
<evidence type="ECO:0000313" key="4">
    <source>
        <dbReference type="EMBL" id="BAL95893.1"/>
    </source>
</evidence>
<dbReference type="AlphaFoldDB" id="I0HSA6"/>
<evidence type="ECO:0000256" key="1">
    <source>
        <dbReference type="ARBA" id="ARBA00022679"/>
    </source>
</evidence>
<dbReference type="GO" id="GO:0016747">
    <property type="term" value="F:acyltransferase activity, transferring groups other than amino-acyl groups"/>
    <property type="evidence" value="ECO:0007669"/>
    <property type="project" value="InterPro"/>
</dbReference>
<gene>
    <name evidence="4" type="ordered locus">RGE_25520</name>
</gene>
<keyword evidence="5" id="KW-1185">Reference proteome</keyword>
<proteinExistence type="predicted"/>
<feature type="domain" description="N-acetyltransferase" evidence="3">
    <location>
        <begin position="1"/>
        <end position="141"/>
    </location>
</feature>
<name>I0HSA6_RUBGI</name>
<dbReference type="Gene3D" id="3.40.630.30">
    <property type="match status" value="1"/>
</dbReference>
<protein>
    <submittedName>
        <fullName evidence="4">Putative N-acetyltransferase</fullName>
    </submittedName>
</protein>
<dbReference type="HOGENOM" id="CLU_056607_6_1_4"/>
<evidence type="ECO:0000259" key="3">
    <source>
        <dbReference type="PROSITE" id="PS51186"/>
    </source>
</evidence>
<dbReference type="Proteomes" id="UP000007883">
    <property type="component" value="Chromosome"/>
</dbReference>
<dbReference type="STRING" id="983917.RGE_25520"/>
<dbReference type="InterPro" id="IPR050832">
    <property type="entry name" value="Bact_Acetyltransf"/>
</dbReference>
<accession>I0HSA6</accession>
<dbReference type="CDD" id="cd04301">
    <property type="entry name" value="NAT_SF"/>
    <property type="match status" value="1"/>
</dbReference>
<organism evidence="4 5">
    <name type="scientific">Rubrivivax gelatinosus (strain NBRC 100245 / IL144)</name>
    <dbReference type="NCBI Taxonomy" id="983917"/>
    <lineage>
        <taxon>Bacteria</taxon>
        <taxon>Pseudomonadati</taxon>
        <taxon>Pseudomonadota</taxon>
        <taxon>Betaproteobacteria</taxon>
        <taxon>Burkholderiales</taxon>
        <taxon>Sphaerotilaceae</taxon>
        <taxon>Rubrivivax</taxon>
    </lineage>
</organism>
<dbReference type="InterPro" id="IPR016181">
    <property type="entry name" value="Acyl_CoA_acyltransferase"/>
</dbReference>
<dbReference type="PROSITE" id="PS51186">
    <property type="entry name" value="GNAT"/>
    <property type="match status" value="1"/>
</dbReference>
<dbReference type="Pfam" id="PF00583">
    <property type="entry name" value="Acetyltransf_1"/>
    <property type="match status" value="1"/>
</dbReference>
<reference evidence="4 5" key="1">
    <citation type="journal article" date="2012" name="J. Bacteriol.">
        <title>Complete genome sequence of phototrophic betaproteobacterium Rubrivivax gelatinosus IL144.</title>
        <authorList>
            <person name="Nagashima S."/>
            <person name="Kamimura A."/>
            <person name="Shimizu T."/>
            <person name="Nakamura-isaki S."/>
            <person name="Aono E."/>
            <person name="Sakamoto K."/>
            <person name="Ichikawa N."/>
            <person name="Nakazawa H."/>
            <person name="Sekine M."/>
            <person name="Yamazaki S."/>
            <person name="Fujita N."/>
            <person name="Shimada K."/>
            <person name="Hanada S."/>
            <person name="Nagashima K.V.P."/>
        </authorList>
    </citation>
    <scope>NUCLEOTIDE SEQUENCE [LARGE SCALE GENOMIC DNA]</scope>
    <source>
        <strain evidence="5">NBRC 100245 / IL144</strain>
    </source>
</reference>
<keyword evidence="2" id="KW-0012">Acyltransferase</keyword>
<dbReference type="SUPFAM" id="SSF55729">
    <property type="entry name" value="Acyl-CoA N-acyltransferases (Nat)"/>
    <property type="match status" value="1"/>
</dbReference>
<evidence type="ECO:0000256" key="2">
    <source>
        <dbReference type="ARBA" id="ARBA00023315"/>
    </source>
</evidence>
<dbReference type="InterPro" id="IPR000182">
    <property type="entry name" value="GNAT_dom"/>
</dbReference>
<dbReference type="EMBL" id="AP012320">
    <property type="protein sequence ID" value="BAL95893.1"/>
    <property type="molecule type" value="Genomic_DNA"/>
</dbReference>